<accession>A0A316VHI9</accession>
<keyword evidence="1" id="KW-0732">Signal</keyword>
<gene>
    <name evidence="2" type="ORF">FA14DRAFT_186895</name>
</gene>
<evidence type="ECO:0000313" key="3">
    <source>
        <dbReference type="Proteomes" id="UP000245771"/>
    </source>
</evidence>
<reference evidence="2 3" key="1">
    <citation type="journal article" date="2018" name="Mol. Biol. Evol.">
        <title>Broad Genomic Sampling Reveals a Smut Pathogenic Ancestry of the Fungal Clade Ustilaginomycotina.</title>
        <authorList>
            <person name="Kijpornyongpan T."/>
            <person name="Mondo S.J."/>
            <person name="Barry K."/>
            <person name="Sandor L."/>
            <person name="Lee J."/>
            <person name="Lipzen A."/>
            <person name="Pangilinan J."/>
            <person name="LaButti K."/>
            <person name="Hainaut M."/>
            <person name="Henrissat B."/>
            <person name="Grigoriev I.V."/>
            <person name="Spatafora J.W."/>
            <person name="Aime M.C."/>
        </authorList>
    </citation>
    <scope>NUCLEOTIDE SEQUENCE [LARGE SCALE GENOMIC DNA]</scope>
    <source>
        <strain evidence="2 3">MCA 3882</strain>
    </source>
</reference>
<name>A0A316VHI9_9BASI</name>
<feature type="chain" id="PRO_5016351586" evidence="1">
    <location>
        <begin position="24"/>
        <end position="177"/>
    </location>
</feature>
<evidence type="ECO:0000313" key="2">
    <source>
        <dbReference type="EMBL" id="PWN36714.1"/>
    </source>
</evidence>
<evidence type="ECO:0000256" key="1">
    <source>
        <dbReference type="SAM" id="SignalP"/>
    </source>
</evidence>
<protein>
    <submittedName>
        <fullName evidence="2">Uncharacterized protein</fullName>
    </submittedName>
</protein>
<proteinExistence type="predicted"/>
<dbReference type="RefSeq" id="XP_025357016.1">
    <property type="nucleotide sequence ID" value="XM_025501551.1"/>
</dbReference>
<keyword evidence="3" id="KW-1185">Reference proteome</keyword>
<dbReference type="GeneID" id="37023332"/>
<sequence>MVPFTPKLFFGLLFATFFFTLKAATSDSDYDACRLQATQLYVIGVSNGDEESVDKIPFAPNVVRYETNYGIRRLRDSNAEEARYNTISGEQRYFINGLYPGAPAPTYAFYEGDHGITDSNFTLQGRIQTGPSSQKPPIEIGIDIGPVAVRTLMSFNYTQDPCLINHVEIYAEFGDHL</sequence>
<dbReference type="EMBL" id="KZ819602">
    <property type="protein sequence ID" value="PWN36714.1"/>
    <property type="molecule type" value="Genomic_DNA"/>
</dbReference>
<feature type="signal peptide" evidence="1">
    <location>
        <begin position="1"/>
        <end position="23"/>
    </location>
</feature>
<organism evidence="2 3">
    <name type="scientific">Meira miltonrushii</name>
    <dbReference type="NCBI Taxonomy" id="1280837"/>
    <lineage>
        <taxon>Eukaryota</taxon>
        <taxon>Fungi</taxon>
        <taxon>Dikarya</taxon>
        <taxon>Basidiomycota</taxon>
        <taxon>Ustilaginomycotina</taxon>
        <taxon>Exobasidiomycetes</taxon>
        <taxon>Exobasidiales</taxon>
        <taxon>Brachybasidiaceae</taxon>
        <taxon>Meira</taxon>
    </lineage>
</organism>
<dbReference type="Proteomes" id="UP000245771">
    <property type="component" value="Unassembled WGS sequence"/>
</dbReference>
<dbReference type="InParanoid" id="A0A316VHI9"/>
<dbReference type="AlphaFoldDB" id="A0A316VHI9"/>